<organism evidence="2 3">
    <name type="scientific">Haloplanus ruber</name>
    <dbReference type="NCBI Taxonomy" id="869892"/>
    <lineage>
        <taxon>Archaea</taxon>
        <taxon>Methanobacteriati</taxon>
        <taxon>Methanobacteriota</taxon>
        <taxon>Stenosarchaea group</taxon>
        <taxon>Halobacteria</taxon>
        <taxon>Halobacteriales</taxon>
        <taxon>Haloferacaceae</taxon>
        <taxon>Haloplanus</taxon>
    </lineage>
</organism>
<protein>
    <submittedName>
        <fullName evidence="2">Uncharacterized protein</fullName>
    </submittedName>
</protein>
<comment type="caution">
    <text evidence="2">The sequence shown here is derived from an EMBL/GenBank/DDBJ whole genome shotgun (WGS) entry which is preliminary data.</text>
</comment>
<dbReference type="AlphaFoldDB" id="A0ABD6D267"/>
<evidence type="ECO:0000256" key="1">
    <source>
        <dbReference type="SAM" id="MobiDB-lite"/>
    </source>
</evidence>
<dbReference type="Proteomes" id="UP001597075">
    <property type="component" value="Unassembled WGS sequence"/>
</dbReference>
<proteinExistence type="predicted"/>
<evidence type="ECO:0000313" key="3">
    <source>
        <dbReference type="Proteomes" id="UP001597075"/>
    </source>
</evidence>
<evidence type="ECO:0000313" key="2">
    <source>
        <dbReference type="EMBL" id="MFD1635304.1"/>
    </source>
</evidence>
<feature type="region of interest" description="Disordered" evidence="1">
    <location>
        <begin position="132"/>
        <end position="155"/>
    </location>
</feature>
<dbReference type="RefSeq" id="WP_256406466.1">
    <property type="nucleotide sequence ID" value="NZ_CP187153.1"/>
</dbReference>
<reference evidence="2 3" key="1">
    <citation type="journal article" date="2019" name="Int. J. Syst. Evol. Microbiol.">
        <title>The Global Catalogue of Microorganisms (GCM) 10K type strain sequencing project: providing services to taxonomists for standard genome sequencing and annotation.</title>
        <authorList>
            <consortium name="The Broad Institute Genomics Platform"/>
            <consortium name="The Broad Institute Genome Sequencing Center for Infectious Disease"/>
            <person name="Wu L."/>
            <person name="Ma J."/>
        </authorList>
    </citation>
    <scope>NUCLEOTIDE SEQUENCE [LARGE SCALE GENOMIC DNA]</scope>
    <source>
        <strain evidence="2 3">CGMCC 1.10594</strain>
    </source>
</reference>
<gene>
    <name evidence="2" type="ORF">ACFSBJ_16400</name>
</gene>
<sequence length="155" mass="18065">MATYDLNTGKRIDEPESKPRFLVDNEFEFDRSDPPKLLHDVIPEFEGKKVDPRNPHKPNSIEFEGERVKLKSPTRSDYIEFEKTGRDMILMTFYIPREWDDEGKRFGHGLSEDRKTLAEIGRELGTIVQNQTERPSGIPNNEQPHNLNNLLKDLD</sequence>
<dbReference type="EMBL" id="JBHUDL010000011">
    <property type="protein sequence ID" value="MFD1635304.1"/>
    <property type="molecule type" value="Genomic_DNA"/>
</dbReference>
<name>A0ABD6D267_9EURY</name>
<accession>A0ABD6D267</accession>
<keyword evidence="3" id="KW-1185">Reference proteome</keyword>
<feature type="compositionally biased region" description="Polar residues" evidence="1">
    <location>
        <begin position="132"/>
        <end position="149"/>
    </location>
</feature>